<comment type="caution">
    <text evidence="1">The sequence shown here is derived from an EMBL/GenBank/DDBJ whole genome shotgun (WGS) entry which is preliminary data.</text>
</comment>
<accession>A0ABQ2ZKB8</accession>
<sequence length="458" mass="48466">MKHTRVLVVGAGLIGTDVARALSADHEVILHGRRRASVEQAAQEVGVPPDRAWYGDLVAMDGGLTNLDGKCVQDDAEAQGAWALGALVRSIGPTVVVDATNIATSSADHLIFGPAAGQSAVDGDLGLENAAKAVRGRAMELHRLLRSGSLIRYLRISTTGLGARGLEVPFTHGDAGSWMSPALWHKVLFAGMEHQVLWALARSYPGRVNLVIPAAFVGFEQMAPLVEGITAGESAEVDLLAAGEDRSYTAEELAVLSSPFQMGAVTREDVTEAVLAVLTGSDTSRDVTRAMTEAALGPTVEGYVARNHIIRWLRSPRDGRAPLLTSGALGRRVSRGLILLAALKASWEGPLWGHLMAPSETNVAAQAVLPKDLLATAEQQGLSVGTTHEQPASGDICLCPTCFESLGSAVLSRLREWYDHASAADRLQFRELAGTADWPEGDVLAILWQGAGSEAMPF</sequence>
<dbReference type="Proteomes" id="UP000653308">
    <property type="component" value="Unassembled WGS sequence"/>
</dbReference>
<evidence type="ECO:0000313" key="1">
    <source>
        <dbReference type="EMBL" id="GGY15964.1"/>
    </source>
</evidence>
<organism evidence="1 2">
    <name type="scientific">Streptomyces djakartensis</name>
    <dbReference type="NCBI Taxonomy" id="68193"/>
    <lineage>
        <taxon>Bacteria</taxon>
        <taxon>Bacillati</taxon>
        <taxon>Actinomycetota</taxon>
        <taxon>Actinomycetes</taxon>
        <taxon>Kitasatosporales</taxon>
        <taxon>Streptomycetaceae</taxon>
        <taxon>Streptomyces</taxon>
    </lineage>
</organism>
<dbReference type="EMBL" id="BMWE01000005">
    <property type="protein sequence ID" value="GGY15964.1"/>
    <property type="molecule type" value="Genomic_DNA"/>
</dbReference>
<evidence type="ECO:0000313" key="2">
    <source>
        <dbReference type="Proteomes" id="UP000653308"/>
    </source>
</evidence>
<reference evidence="2" key="1">
    <citation type="journal article" date="2019" name="Int. J. Syst. Evol. Microbiol.">
        <title>The Global Catalogue of Microorganisms (GCM) 10K type strain sequencing project: providing services to taxonomists for standard genome sequencing and annotation.</title>
        <authorList>
            <consortium name="The Broad Institute Genomics Platform"/>
            <consortium name="The Broad Institute Genome Sequencing Center for Infectious Disease"/>
            <person name="Wu L."/>
            <person name="Ma J."/>
        </authorList>
    </citation>
    <scope>NUCLEOTIDE SEQUENCE [LARGE SCALE GENOMIC DNA]</scope>
    <source>
        <strain evidence="2">JCM 4957</strain>
    </source>
</reference>
<dbReference type="SUPFAM" id="SSF51735">
    <property type="entry name" value="NAD(P)-binding Rossmann-fold domains"/>
    <property type="match status" value="1"/>
</dbReference>
<gene>
    <name evidence="1" type="ORF">GCM10010384_22380</name>
</gene>
<protein>
    <submittedName>
        <fullName evidence="1">Uncharacterized protein</fullName>
    </submittedName>
</protein>
<name>A0ABQ2ZKB8_9ACTN</name>
<dbReference type="Gene3D" id="3.40.50.720">
    <property type="entry name" value="NAD(P)-binding Rossmann-like Domain"/>
    <property type="match status" value="1"/>
</dbReference>
<keyword evidence="2" id="KW-1185">Reference proteome</keyword>
<dbReference type="InterPro" id="IPR036291">
    <property type="entry name" value="NAD(P)-bd_dom_sf"/>
</dbReference>
<proteinExistence type="predicted"/>